<dbReference type="PANTHER" id="PTHR10366">
    <property type="entry name" value="NAD DEPENDENT EPIMERASE/DEHYDRATASE"/>
    <property type="match status" value="1"/>
</dbReference>
<protein>
    <recommendedName>
        <fullName evidence="3">3-beta hydroxysteroid dehydrogenase/isomerase domain-containing protein</fullName>
    </recommendedName>
</protein>
<dbReference type="SUPFAM" id="SSF51735">
    <property type="entry name" value="NAD(P)-binding Rossmann-fold domains"/>
    <property type="match status" value="1"/>
</dbReference>
<reference evidence="4" key="2">
    <citation type="submission" date="2025-09" db="UniProtKB">
        <authorList>
            <consortium name="Ensembl"/>
        </authorList>
    </citation>
    <scope>IDENTIFICATION</scope>
</reference>
<keyword evidence="5" id="KW-1185">Reference proteome</keyword>
<reference evidence="4" key="1">
    <citation type="submission" date="2025-08" db="UniProtKB">
        <authorList>
            <consortium name="Ensembl"/>
        </authorList>
    </citation>
    <scope>IDENTIFICATION</scope>
</reference>
<dbReference type="PANTHER" id="PTHR10366:SF832">
    <property type="entry name" value="3-BETA HYDROXYSTEROID DEHYDROGENASE_ISOMERASE DOMAIN-CONTAINING PROTEIN"/>
    <property type="match status" value="1"/>
</dbReference>
<accession>A0A8C5M490</accession>
<dbReference type="AlphaFoldDB" id="A0A8C5M490"/>
<keyword evidence="1 2" id="KW-0560">Oxidoreductase</keyword>
<dbReference type="OrthoDB" id="10262413at2759"/>
<proteinExistence type="inferred from homology"/>
<organism evidence="4 5">
    <name type="scientific">Leptobrachium leishanense</name>
    <name type="common">Leishan spiny toad</name>
    <dbReference type="NCBI Taxonomy" id="445787"/>
    <lineage>
        <taxon>Eukaryota</taxon>
        <taxon>Metazoa</taxon>
        <taxon>Chordata</taxon>
        <taxon>Craniata</taxon>
        <taxon>Vertebrata</taxon>
        <taxon>Euteleostomi</taxon>
        <taxon>Amphibia</taxon>
        <taxon>Batrachia</taxon>
        <taxon>Anura</taxon>
        <taxon>Pelobatoidea</taxon>
        <taxon>Megophryidae</taxon>
        <taxon>Leptobrachium</taxon>
    </lineage>
</organism>
<dbReference type="Pfam" id="PF01073">
    <property type="entry name" value="3Beta_HSD"/>
    <property type="match status" value="1"/>
</dbReference>
<dbReference type="GO" id="GO:0006694">
    <property type="term" value="P:steroid biosynthetic process"/>
    <property type="evidence" value="ECO:0007669"/>
    <property type="project" value="InterPro"/>
</dbReference>
<evidence type="ECO:0000259" key="3">
    <source>
        <dbReference type="Pfam" id="PF01073"/>
    </source>
</evidence>
<evidence type="ECO:0000313" key="4">
    <source>
        <dbReference type="Ensembl" id="ENSLLEP00000008631.1"/>
    </source>
</evidence>
<dbReference type="Proteomes" id="UP000694569">
    <property type="component" value="Unplaced"/>
</dbReference>
<evidence type="ECO:0000256" key="1">
    <source>
        <dbReference type="ARBA" id="ARBA00023002"/>
    </source>
</evidence>
<evidence type="ECO:0000313" key="5">
    <source>
        <dbReference type="Proteomes" id="UP000694569"/>
    </source>
</evidence>
<dbReference type="Gene3D" id="3.40.50.720">
    <property type="entry name" value="NAD(P)-binding Rossmann-like Domain"/>
    <property type="match status" value="1"/>
</dbReference>
<dbReference type="InterPro" id="IPR002225">
    <property type="entry name" value="3Beta_OHSteriod_DH/Estase"/>
</dbReference>
<comment type="similarity">
    <text evidence="2">Belongs to the 3-beta-HSD family.</text>
</comment>
<name>A0A8C5M490_9ANUR</name>
<dbReference type="FunFam" id="3.40.50.720:FF:000495">
    <property type="entry name" value="3 hydroxysteroid dehydrogenase, putative"/>
    <property type="match status" value="1"/>
</dbReference>
<evidence type="ECO:0000256" key="2">
    <source>
        <dbReference type="RuleBase" id="RU004475"/>
    </source>
</evidence>
<sequence>MTDRTDRQPAAGKSRHDAEWDMAKGLVYLVTGGCGYIGEHIVKLLAAENYVKEVRVFDISATFDVTKLSTASTTVTLVKGDITDVDQVYKAMEGVQVVIHTAALVDYMDLFPYSKMESINVGGTSNIIKACMAKDVTYLVYTSSIAAVGPNTCNEPMLRGTEETVYTGELRLLYGRTKAAAENLVRQANGTLMAHGKKLVTCVIRPSNLYGEKTASFLESYKSAKSKNGRLNYVEPDDIDQGYAYVGNVAWMHVLAARQLQRKPELMGGQVYYTYDDTPMRQRFKLLHSLYSSFDPSIQLGSRIPYWKMWLIISIFNIVAFLVKPFWKLKPFMTLDILNYLVITFSYNTDKASRHFGYQPKYSWAEAKVRTCKWLKEATIQG</sequence>
<dbReference type="Ensembl" id="ENSLLET00000008973.1">
    <property type="protein sequence ID" value="ENSLLEP00000008631.1"/>
    <property type="gene ID" value="ENSLLEG00000005505.1"/>
</dbReference>
<dbReference type="GeneTree" id="ENSGT00940000167381"/>
<dbReference type="InterPro" id="IPR050425">
    <property type="entry name" value="NAD(P)_dehydrat-like"/>
</dbReference>
<dbReference type="GO" id="GO:0016616">
    <property type="term" value="F:oxidoreductase activity, acting on the CH-OH group of donors, NAD or NADP as acceptor"/>
    <property type="evidence" value="ECO:0007669"/>
    <property type="project" value="InterPro"/>
</dbReference>
<dbReference type="InterPro" id="IPR036291">
    <property type="entry name" value="NAD(P)-bd_dom_sf"/>
</dbReference>
<feature type="domain" description="3-beta hydroxysteroid dehydrogenase/isomerase" evidence="3">
    <location>
        <begin position="29"/>
        <end position="295"/>
    </location>
</feature>